<feature type="domain" description="B12-binding" evidence="1">
    <location>
        <begin position="1"/>
        <end position="140"/>
    </location>
</feature>
<dbReference type="PROSITE" id="PS51332">
    <property type="entry name" value="B12_BINDING"/>
    <property type="match status" value="1"/>
</dbReference>
<gene>
    <name evidence="2" type="ORF">METZ01_LOCUS383497</name>
</gene>
<protein>
    <recommendedName>
        <fullName evidence="1">B12-binding domain-containing protein</fullName>
    </recommendedName>
</protein>
<sequence>MLIYLADLCYFHTWDNIQPLPLNVGYIAAYLKNKHPEVSIEIFKDPIKLMDRISNKPPDILALSHYEWNSNLDLAILKHMKQKNVNTITVMGGPNFNAVDLDWIHNFFQERSNLDAYIYGEGEWSFTRFVELLQGNDKKISNIPFEELPGSVFYLDKKLNKIINNPRNFVERLNLSDHPSPYLTGMLDPFLAD</sequence>
<dbReference type="Gene3D" id="3.40.50.280">
    <property type="entry name" value="Cobalamin-binding domain"/>
    <property type="match status" value="1"/>
</dbReference>
<evidence type="ECO:0000313" key="2">
    <source>
        <dbReference type="EMBL" id="SVD30643.1"/>
    </source>
</evidence>
<name>A0A382U8R9_9ZZZZ</name>
<dbReference type="GO" id="GO:0046872">
    <property type="term" value="F:metal ion binding"/>
    <property type="evidence" value="ECO:0007669"/>
    <property type="project" value="InterPro"/>
</dbReference>
<accession>A0A382U8R9</accession>
<dbReference type="EMBL" id="UINC01142356">
    <property type="protein sequence ID" value="SVD30643.1"/>
    <property type="molecule type" value="Genomic_DNA"/>
</dbReference>
<organism evidence="2">
    <name type="scientific">marine metagenome</name>
    <dbReference type="NCBI Taxonomy" id="408172"/>
    <lineage>
        <taxon>unclassified sequences</taxon>
        <taxon>metagenomes</taxon>
        <taxon>ecological metagenomes</taxon>
    </lineage>
</organism>
<proteinExistence type="predicted"/>
<reference evidence="2" key="1">
    <citation type="submission" date="2018-05" db="EMBL/GenBank/DDBJ databases">
        <authorList>
            <person name="Lanie J.A."/>
            <person name="Ng W.-L."/>
            <person name="Kazmierczak K.M."/>
            <person name="Andrzejewski T.M."/>
            <person name="Davidsen T.M."/>
            <person name="Wayne K.J."/>
            <person name="Tettelin H."/>
            <person name="Glass J.I."/>
            <person name="Rusch D."/>
            <person name="Podicherti R."/>
            <person name="Tsui H.-C.T."/>
            <person name="Winkler M.E."/>
        </authorList>
    </citation>
    <scope>NUCLEOTIDE SEQUENCE</scope>
</reference>
<feature type="non-terminal residue" evidence="2">
    <location>
        <position position="193"/>
    </location>
</feature>
<dbReference type="InterPro" id="IPR006158">
    <property type="entry name" value="Cobalamin-bd"/>
</dbReference>
<dbReference type="AlphaFoldDB" id="A0A382U8R9"/>
<evidence type="ECO:0000259" key="1">
    <source>
        <dbReference type="PROSITE" id="PS51332"/>
    </source>
</evidence>
<dbReference type="GO" id="GO:0031419">
    <property type="term" value="F:cobalamin binding"/>
    <property type="evidence" value="ECO:0007669"/>
    <property type="project" value="InterPro"/>
</dbReference>
<dbReference type="Pfam" id="PF02310">
    <property type="entry name" value="B12-binding"/>
    <property type="match status" value="1"/>
</dbReference>